<reference evidence="1 2" key="1">
    <citation type="submission" date="2014-04" db="EMBL/GenBank/DDBJ databases">
        <authorList>
            <consortium name="DOE Joint Genome Institute"/>
            <person name="Kuo A."/>
            <person name="Kohler A."/>
            <person name="Nagy L.G."/>
            <person name="Floudas D."/>
            <person name="Copeland A."/>
            <person name="Barry K.W."/>
            <person name="Cichocki N."/>
            <person name="Veneault-Fourrey C."/>
            <person name="LaButti K."/>
            <person name="Lindquist E.A."/>
            <person name="Lipzen A."/>
            <person name="Lundell T."/>
            <person name="Morin E."/>
            <person name="Murat C."/>
            <person name="Sun H."/>
            <person name="Tunlid A."/>
            <person name="Henrissat B."/>
            <person name="Grigoriev I.V."/>
            <person name="Hibbett D.S."/>
            <person name="Martin F."/>
            <person name="Nordberg H.P."/>
            <person name="Cantor M.N."/>
            <person name="Hua S.X."/>
        </authorList>
    </citation>
    <scope>NUCLEOTIDE SEQUENCE [LARGE SCALE GENOMIC DNA]</scope>
    <source>
        <strain evidence="1 2">Foug A</strain>
    </source>
</reference>
<keyword evidence="2" id="KW-1185">Reference proteome</keyword>
<name>A0A0C3D4X4_9AGAM</name>
<sequence>MTQNRTRFLDRNGRRVIVVIHSAEKPCRPMIYGRHVQCLWQLITHVTTKVSDVERERLPSIESSVCLGRLITLVVIVMRKTGPSERLAIVAGTDLPLLYYNSTLDQPNINHLSIAFPTSVYISDGVPMDFDDTSL</sequence>
<evidence type="ECO:0000313" key="2">
    <source>
        <dbReference type="Proteomes" id="UP000053989"/>
    </source>
</evidence>
<dbReference type="EMBL" id="KN822255">
    <property type="protein sequence ID" value="KIM51474.1"/>
    <property type="molecule type" value="Genomic_DNA"/>
</dbReference>
<evidence type="ECO:0000313" key="1">
    <source>
        <dbReference type="EMBL" id="KIM51474.1"/>
    </source>
</evidence>
<accession>A0A0C3D4X4</accession>
<dbReference type="AlphaFoldDB" id="A0A0C3D4X4"/>
<dbReference type="InParanoid" id="A0A0C3D4X4"/>
<reference evidence="2" key="2">
    <citation type="submission" date="2015-01" db="EMBL/GenBank/DDBJ databases">
        <title>Evolutionary Origins and Diversification of the Mycorrhizal Mutualists.</title>
        <authorList>
            <consortium name="DOE Joint Genome Institute"/>
            <consortium name="Mycorrhizal Genomics Consortium"/>
            <person name="Kohler A."/>
            <person name="Kuo A."/>
            <person name="Nagy L.G."/>
            <person name="Floudas D."/>
            <person name="Copeland A."/>
            <person name="Barry K.W."/>
            <person name="Cichocki N."/>
            <person name="Veneault-Fourrey C."/>
            <person name="LaButti K."/>
            <person name="Lindquist E.A."/>
            <person name="Lipzen A."/>
            <person name="Lundell T."/>
            <person name="Morin E."/>
            <person name="Murat C."/>
            <person name="Riley R."/>
            <person name="Ohm R."/>
            <person name="Sun H."/>
            <person name="Tunlid A."/>
            <person name="Henrissat B."/>
            <person name="Grigoriev I.V."/>
            <person name="Hibbett D.S."/>
            <person name="Martin F."/>
        </authorList>
    </citation>
    <scope>NUCLEOTIDE SEQUENCE [LARGE SCALE GENOMIC DNA]</scope>
    <source>
        <strain evidence="2">Foug A</strain>
    </source>
</reference>
<organism evidence="1 2">
    <name type="scientific">Scleroderma citrinum Foug A</name>
    <dbReference type="NCBI Taxonomy" id="1036808"/>
    <lineage>
        <taxon>Eukaryota</taxon>
        <taxon>Fungi</taxon>
        <taxon>Dikarya</taxon>
        <taxon>Basidiomycota</taxon>
        <taxon>Agaricomycotina</taxon>
        <taxon>Agaricomycetes</taxon>
        <taxon>Agaricomycetidae</taxon>
        <taxon>Boletales</taxon>
        <taxon>Sclerodermatineae</taxon>
        <taxon>Sclerodermataceae</taxon>
        <taxon>Scleroderma</taxon>
    </lineage>
</organism>
<dbReference type="HOGENOM" id="CLU_1886973_0_0_1"/>
<protein>
    <submittedName>
        <fullName evidence="1">Uncharacterized protein</fullName>
    </submittedName>
</protein>
<dbReference type="Proteomes" id="UP000053989">
    <property type="component" value="Unassembled WGS sequence"/>
</dbReference>
<proteinExistence type="predicted"/>
<gene>
    <name evidence="1" type="ORF">SCLCIDRAFT_636326</name>
</gene>